<keyword evidence="1" id="KW-0963">Cytoplasm</keyword>
<dbReference type="KEGG" id="rkr:I6G21_05310"/>
<dbReference type="GO" id="GO:0009102">
    <property type="term" value="P:biotin biosynthetic process"/>
    <property type="evidence" value="ECO:0007669"/>
    <property type="project" value="UniProtKB-UniRule"/>
</dbReference>
<comment type="subunit">
    <text evidence="1">Homodimer.</text>
</comment>
<protein>
    <recommendedName>
        <fullName evidence="1">ATP-dependent dethiobiotin synthetase BioD</fullName>
        <ecNumber evidence="1">6.3.3.3</ecNumber>
    </recommendedName>
    <alternativeName>
        <fullName evidence="1">DTB synthetase</fullName>
        <shortName evidence="1">DTBS</shortName>
    </alternativeName>
    <alternativeName>
        <fullName evidence="1">Dethiobiotin synthase</fullName>
    </alternativeName>
</protein>
<dbReference type="EC" id="6.3.3.3" evidence="1"/>
<feature type="binding site" evidence="1">
    <location>
        <position position="111"/>
    </location>
    <ligand>
        <name>ATP</name>
        <dbReference type="ChEBI" id="CHEBI:30616"/>
    </ligand>
</feature>
<proteinExistence type="inferred from homology"/>
<organism evidence="2 3">
    <name type="scientific">Rothia kristinae</name>
    <dbReference type="NCBI Taxonomy" id="37923"/>
    <lineage>
        <taxon>Bacteria</taxon>
        <taxon>Bacillati</taxon>
        <taxon>Actinomycetota</taxon>
        <taxon>Actinomycetes</taxon>
        <taxon>Micrococcales</taxon>
        <taxon>Micrococcaceae</taxon>
        <taxon>Rothia</taxon>
    </lineage>
</organism>
<keyword evidence="1" id="KW-0479">Metal-binding</keyword>
<dbReference type="Pfam" id="PF13500">
    <property type="entry name" value="AAA_26"/>
    <property type="match status" value="1"/>
</dbReference>
<feature type="active site" evidence="1">
    <location>
        <position position="82"/>
    </location>
</feature>
<dbReference type="PANTHER" id="PTHR43210">
    <property type="entry name" value="DETHIOBIOTIN SYNTHETASE"/>
    <property type="match status" value="1"/>
</dbReference>
<dbReference type="NCBIfam" id="TIGR00347">
    <property type="entry name" value="bioD"/>
    <property type="match status" value="1"/>
</dbReference>
<evidence type="ECO:0000256" key="1">
    <source>
        <dbReference type="HAMAP-Rule" id="MF_00336"/>
    </source>
</evidence>
<dbReference type="GO" id="GO:0005524">
    <property type="term" value="F:ATP binding"/>
    <property type="evidence" value="ECO:0007669"/>
    <property type="project" value="UniProtKB-UniRule"/>
</dbReference>
<dbReference type="GO" id="GO:0005829">
    <property type="term" value="C:cytosol"/>
    <property type="evidence" value="ECO:0007669"/>
    <property type="project" value="TreeGrafter"/>
</dbReference>
<feature type="binding site" evidence="1">
    <location>
        <position position="61"/>
    </location>
    <ligand>
        <name>Mg(2+)</name>
        <dbReference type="ChEBI" id="CHEBI:18420"/>
    </ligand>
</feature>
<comment type="catalytic activity">
    <reaction evidence="1">
        <text>(7R,8S)-7,8-diammoniononanoate + CO2 + ATP = (4R,5S)-dethiobiotin + ADP + phosphate + 3 H(+)</text>
        <dbReference type="Rhea" id="RHEA:15805"/>
        <dbReference type="ChEBI" id="CHEBI:15378"/>
        <dbReference type="ChEBI" id="CHEBI:16526"/>
        <dbReference type="ChEBI" id="CHEBI:30616"/>
        <dbReference type="ChEBI" id="CHEBI:43474"/>
        <dbReference type="ChEBI" id="CHEBI:149469"/>
        <dbReference type="ChEBI" id="CHEBI:149473"/>
        <dbReference type="ChEBI" id="CHEBI:456216"/>
        <dbReference type="EC" id="6.3.3.3"/>
    </reaction>
</comment>
<dbReference type="PANTHER" id="PTHR43210:SF5">
    <property type="entry name" value="DETHIOBIOTIN SYNTHETASE"/>
    <property type="match status" value="1"/>
</dbReference>
<reference evidence="2 3" key="1">
    <citation type="submission" date="2020-12" db="EMBL/GenBank/DDBJ databases">
        <title>FDA dAtabase for Regulatory Grade micrObial Sequences (FDA-ARGOS): Supporting development and validation of Infectious Disease Dx tests.</title>
        <authorList>
            <person name="Sproer C."/>
            <person name="Gronow S."/>
            <person name="Severitt S."/>
            <person name="Schroder I."/>
            <person name="Tallon L."/>
            <person name="Sadzewicz L."/>
            <person name="Zhao X."/>
            <person name="Boylan J."/>
            <person name="Ott S."/>
            <person name="Bowen H."/>
            <person name="Vavikolanu K."/>
            <person name="Mehta A."/>
            <person name="Aluvathingal J."/>
            <person name="Nadendla S."/>
            <person name="Lowell S."/>
            <person name="Myers T."/>
            <person name="Yan Y."/>
            <person name="Sichtig H."/>
        </authorList>
    </citation>
    <scope>NUCLEOTIDE SEQUENCE [LARGE SCALE GENOMIC DNA]</scope>
    <source>
        <strain evidence="2 3">FDAARGOS_864</strain>
    </source>
</reference>
<comment type="pathway">
    <text evidence="1">Cofactor biosynthesis; biotin biosynthesis; biotin from 7,8-diaminononanoate: step 1/2.</text>
</comment>
<feature type="binding site" evidence="1">
    <location>
        <position position="169"/>
    </location>
    <ligand>
        <name>Mg(2+)</name>
        <dbReference type="ChEBI" id="CHEBI:18420"/>
    </ligand>
</feature>
<dbReference type="InterPro" id="IPR004472">
    <property type="entry name" value="DTB_synth_BioD"/>
</dbReference>
<name>A0A7T3CEP7_9MICC</name>
<feature type="binding site" evidence="1">
    <location>
        <position position="111"/>
    </location>
    <ligand>
        <name>Mg(2+)</name>
        <dbReference type="ChEBI" id="CHEBI:18420"/>
    </ligand>
</feature>
<dbReference type="RefSeq" id="WP_061225583.1">
    <property type="nucleotide sequence ID" value="NZ_CP065738.1"/>
</dbReference>
<evidence type="ECO:0000313" key="2">
    <source>
        <dbReference type="EMBL" id="QPT52778.1"/>
    </source>
</evidence>
<accession>A0A7T3CEP7</accession>
<comment type="function">
    <text evidence="1">Catalyzes a mechanistically unusual reaction, the ATP-dependent insertion of CO2 between the N7 and N8 nitrogen atoms of 7,8-diaminopelargonic acid (DAPA, also called 7,8-diammoniononanoate) to form a ureido ring.</text>
</comment>
<dbReference type="Gene3D" id="3.40.50.300">
    <property type="entry name" value="P-loop containing nucleotide triphosphate hydrolases"/>
    <property type="match status" value="1"/>
</dbReference>
<dbReference type="UniPathway" id="UPA00078">
    <property type="reaction ID" value="UER00161"/>
</dbReference>
<dbReference type="InterPro" id="IPR027417">
    <property type="entry name" value="P-loop_NTPase"/>
</dbReference>
<dbReference type="GO" id="GO:0000287">
    <property type="term" value="F:magnesium ion binding"/>
    <property type="evidence" value="ECO:0007669"/>
    <property type="project" value="UniProtKB-UniRule"/>
</dbReference>
<keyword evidence="1" id="KW-0093">Biotin biosynthesis</keyword>
<gene>
    <name evidence="1 2" type="primary">bioD</name>
    <name evidence="2" type="ORF">I6G21_05310</name>
</gene>
<dbReference type="CDD" id="cd03109">
    <property type="entry name" value="DTBS"/>
    <property type="match status" value="1"/>
</dbReference>
<feature type="binding site" evidence="1">
    <location>
        <begin position="169"/>
        <end position="172"/>
    </location>
    <ligand>
        <name>ATP</name>
        <dbReference type="ChEBI" id="CHEBI:30616"/>
    </ligand>
</feature>
<keyword evidence="1" id="KW-0067">ATP-binding</keyword>
<dbReference type="SUPFAM" id="SSF52540">
    <property type="entry name" value="P-loop containing nucleoside triphosphate hydrolases"/>
    <property type="match status" value="1"/>
</dbReference>
<keyword evidence="1" id="KW-0547">Nucleotide-binding</keyword>
<keyword evidence="1 2" id="KW-0436">Ligase</keyword>
<feature type="binding site" evidence="1">
    <location>
        <position position="86"/>
    </location>
    <ligand>
        <name>substrate</name>
    </ligand>
</feature>
<comment type="cofactor">
    <cofactor evidence="1">
        <name>Mg(2+)</name>
        <dbReference type="ChEBI" id="CHEBI:18420"/>
    </cofactor>
</comment>
<dbReference type="GeneID" id="61262790"/>
<comment type="caution">
    <text evidence="1">Lacks conserved residue(s) required for the propagation of feature annotation.</text>
</comment>
<sequence length="267" mass="26857">MSTTSSADAPADAQAGAVERTAPDALADAQPDAFLDADAVRAAAADGLLFVTGTDTGVGKTYATAALAALLAGQGLDVHVHKPAQTGLIAPDDPEREALEARYSDVVVRGDAQIAGELAGVSYSTGFALRLPLAPAAAAEAAGVPVPTAAEQAARILGLRERHDVVLVEGAGGILVDLGGHTLADIARECGAGGLVVVCRPGLGTLNHTDLTVEAIAARGLRTAGVVIGAWDDPPRAVDLSNREALSARHRLLGAVPRGWRAAAGAR</sequence>
<dbReference type="EMBL" id="CP065738">
    <property type="protein sequence ID" value="QPT52778.1"/>
    <property type="molecule type" value="Genomic_DNA"/>
</dbReference>
<dbReference type="GO" id="GO:0004141">
    <property type="term" value="F:dethiobiotin synthase activity"/>
    <property type="evidence" value="ECO:0007669"/>
    <property type="project" value="UniProtKB-UniRule"/>
</dbReference>
<evidence type="ECO:0000313" key="3">
    <source>
        <dbReference type="Proteomes" id="UP000594975"/>
    </source>
</evidence>
<dbReference type="Proteomes" id="UP000594975">
    <property type="component" value="Chromosome"/>
</dbReference>
<comment type="subcellular location">
    <subcellularLocation>
        <location evidence="1">Cytoplasm</location>
    </subcellularLocation>
</comment>
<feature type="binding site" evidence="1">
    <location>
        <begin position="57"/>
        <end position="62"/>
    </location>
    <ligand>
        <name>ATP</name>
        <dbReference type="ChEBI" id="CHEBI:30616"/>
    </ligand>
</feature>
<comment type="similarity">
    <text evidence="1">Belongs to the dethiobiotin synthetase family.</text>
</comment>
<dbReference type="HAMAP" id="MF_00336">
    <property type="entry name" value="BioD"/>
    <property type="match status" value="1"/>
</dbReference>
<dbReference type="AlphaFoldDB" id="A0A7T3CEP7"/>
<keyword evidence="1" id="KW-0460">Magnesium</keyword>